<evidence type="ECO:0000256" key="1">
    <source>
        <dbReference type="SAM" id="MobiDB-lite"/>
    </source>
</evidence>
<dbReference type="EMBL" id="HBFQ01016381">
    <property type="protein sequence ID" value="CAD8837008.1"/>
    <property type="molecule type" value="Transcribed_RNA"/>
</dbReference>
<feature type="compositionally biased region" description="Acidic residues" evidence="1">
    <location>
        <begin position="183"/>
        <end position="199"/>
    </location>
</feature>
<accession>A0A7S0ZYR3</accession>
<name>A0A7S0ZYR3_NOCSC</name>
<sequence length="293" mass="32037">MGEVFSCCEACTSKPKDFQFAHGVPAACEPVQLFKKDGGTVPPFDAVAAGLARVQVQKHGGEALSSRYWENRSPTETGSGSEATCRRLFEGSETDSSSRSVELPLDQETHQHESFAVSQINLASSPEQSPRVPLRTFPDTGGTTFPEHVKYCRTLTDWYAEGSSCPRNRGPGRLSFAERFPASEDEEESTRPPDEEEEATSSPQIFKWVAAPNKWTESAESANRLVHASVGGVDVWDADDEGFTPRLVPNQSPSQLWWFDGALPTPQSSSTDVAATHAVSRYIMTPSVSYRDA</sequence>
<feature type="region of interest" description="Disordered" evidence="1">
    <location>
        <begin position="162"/>
        <end position="204"/>
    </location>
</feature>
<gene>
    <name evidence="2" type="ORF">NSCI0253_LOCUS11356</name>
</gene>
<dbReference type="AlphaFoldDB" id="A0A7S0ZYR3"/>
<organism evidence="2">
    <name type="scientific">Noctiluca scintillans</name>
    <name type="common">Sea sparkle</name>
    <name type="synonym">Red tide dinoflagellate</name>
    <dbReference type="NCBI Taxonomy" id="2966"/>
    <lineage>
        <taxon>Eukaryota</taxon>
        <taxon>Sar</taxon>
        <taxon>Alveolata</taxon>
        <taxon>Dinophyceae</taxon>
        <taxon>Noctilucales</taxon>
        <taxon>Noctilucaceae</taxon>
        <taxon>Noctiluca</taxon>
    </lineage>
</organism>
<reference evidence="2" key="1">
    <citation type="submission" date="2021-01" db="EMBL/GenBank/DDBJ databases">
        <authorList>
            <person name="Corre E."/>
            <person name="Pelletier E."/>
            <person name="Niang G."/>
            <person name="Scheremetjew M."/>
            <person name="Finn R."/>
            <person name="Kale V."/>
            <person name="Holt S."/>
            <person name="Cochrane G."/>
            <person name="Meng A."/>
            <person name="Brown T."/>
            <person name="Cohen L."/>
        </authorList>
    </citation>
    <scope>NUCLEOTIDE SEQUENCE</scope>
</reference>
<evidence type="ECO:0000313" key="2">
    <source>
        <dbReference type="EMBL" id="CAD8837008.1"/>
    </source>
</evidence>
<protein>
    <submittedName>
        <fullName evidence="2">Uncharacterized protein</fullName>
    </submittedName>
</protein>
<proteinExistence type="predicted"/>